<comment type="similarity">
    <text evidence="2">Belongs to the TsaE family.</text>
</comment>
<evidence type="ECO:0000256" key="2">
    <source>
        <dbReference type="ARBA" id="ARBA00007599"/>
    </source>
</evidence>
<dbReference type="Pfam" id="PF02367">
    <property type="entry name" value="TsaE"/>
    <property type="match status" value="1"/>
</dbReference>
<sequence length="156" mass="17893">MEFLSKSPSETKKLGMTLGGILIPGDVLALIGDLGSGKTTFVQGIAQALSINIPVNSPSFLIMKEYKGKYNMLHVDVYRLKVPELELESIGFEEYLNSDFIIVIEWADKIEKILPKEYMEINFEHIDLNERKIKFKPYGDRYNTLLQELKKCLFLE</sequence>
<evidence type="ECO:0000256" key="10">
    <source>
        <dbReference type="ARBA" id="ARBA00032441"/>
    </source>
</evidence>
<dbReference type="EMBL" id="DTDV01000019">
    <property type="protein sequence ID" value="HGK24146.1"/>
    <property type="molecule type" value="Genomic_DNA"/>
</dbReference>
<dbReference type="InterPro" id="IPR003442">
    <property type="entry name" value="T6A_TsaE"/>
</dbReference>
<dbReference type="InterPro" id="IPR027417">
    <property type="entry name" value="P-loop_NTPase"/>
</dbReference>
<evidence type="ECO:0000256" key="5">
    <source>
        <dbReference type="ARBA" id="ARBA00022694"/>
    </source>
</evidence>
<dbReference type="GO" id="GO:0005737">
    <property type="term" value="C:cytoplasm"/>
    <property type="evidence" value="ECO:0007669"/>
    <property type="project" value="UniProtKB-SubCell"/>
</dbReference>
<keyword evidence="4" id="KW-0963">Cytoplasm</keyword>
<dbReference type="RefSeq" id="WP_012547879.1">
    <property type="nucleotide sequence ID" value="NZ_VTFL01000003.1"/>
</dbReference>
<gene>
    <name evidence="11" type="primary">tsaE</name>
    <name evidence="11" type="ORF">ENU78_06925</name>
</gene>
<name>A0A7C2H7Q6_DICTH</name>
<keyword evidence="11" id="KW-0808">Transferase</keyword>
<evidence type="ECO:0000256" key="3">
    <source>
        <dbReference type="ARBA" id="ARBA00019010"/>
    </source>
</evidence>
<protein>
    <recommendedName>
        <fullName evidence="3">tRNA threonylcarbamoyladenosine biosynthesis protein TsaE</fullName>
    </recommendedName>
    <alternativeName>
        <fullName evidence="10">t(6)A37 threonylcarbamoyladenosine biosynthesis protein TsaE</fullName>
    </alternativeName>
</protein>
<dbReference type="GO" id="GO:0046872">
    <property type="term" value="F:metal ion binding"/>
    <property type="evidence" value="ECO:0007669"/>
    <property type="project" value="UniProtKB-KW"/>
</dbReference>
<reference evidence="11" key="1">
    <citation type="journal article" date="2020" name="mSystems">
        <title>Genome- and Community-Level Interaction Insights into Carbon Utilization and Element Cycling Functions of Hydrothermarchaeota in Hydrothermal Sediment.</title>
        <authorList>
            <person name="Zhou Z."/>
            <person name="Liu Y."/>
            <person name="Xu W."/>
            <person name="Pan J."/>
            <person name="Luo Z.H."/>
            <person name="Li M."/>
        </authorList>
    </citation>
    <scope>NUCLEOTIDE SEQUENCE [LARGE SCALE GENOMIC DNA]</scope>
    <source>
        <strain evidence="11">SpSt-70</strain>
    </source>
</reference>
<keyword evidence="8" id="KW-0067">ATP-binding</keyword>
<evidence type="ECO:0000256" key="7">
    <source>
        <dbReference type="ARBA" id="ARBA00022741"/>
    </source>
</evidence>
<comment type="subcellular location">
    <subcellularLocation>
        <location evidence="1">Cytoplasm</location>
    </subcellularLocation>
</comment>
<dbReference type="SUPFAM" id="SSF52540">
    <property type="entry name" value="P-loop containing nucleoside triphosphate hydrolases"/>
    <property type="match status" value="1"/>
</dbReference>
<comment type="caution">
    <text evidence="11">The sequence shown here is derived from an EMBL/GenBank/DDBJ whole genome shotgun (WGS) entry which is preliminary data.</text>
</comment>
<dbReference type="OMA" id="VCLIEWA"/>
<evidence type="ECO:0000256" key="9">
    <source>
        <dbReference type="ARBA" id="ARBA00022842"/>
    </source>
</evidence>
<dbReference type="GO" id="GO:0005524">
    <property type="term" value="F:ATP binding"/>
    <property type="evidence" value="ECO:0007669"/>
    <property type="project" value="UniProtKB-KW"/>
</dbReference>
<proteinExistence type="inferred from homology"/>
<dbReference type="GO" id="GO:0002949">
    <property type="term" value="P:tRNA threonylcarbamoyladenosine modification"/>
    <property type="evidence" value="ECO:0007669"/>
    <property type="project" value="InterPro"/>
</dbReference>
<keyword evidence="6" id="KW-0479">Metal-binding</keyword>
<dbReference type="NCBIfam" id="TIGR00150">
    <property type="entry name" value="T6A_YjeE"/>
    <property type="match status" value="1"/>
</dbReference>
<dbReference type="AlphaFoldDB" id="A0A7C2H7Q6"/>
<dbReference type="GO" id="GO:0016740">
    <property type="term" value="F:transferase activity"/>
    <property type="evidence" value="ECO:0007669"/>
    <property type="project" value="UniProtKB-KW"/>
</dbReference>
<organism evidence="11">
    <name type="scientific">Dictyoglomus thermophilum</name>
    <dbReference type="NCBI Taxonomy" id="14"/>
    <lineage>
        <taxon>Bacteria</taxon>
        <taxon>Pseudomonadati</taxon>
        <taxon>Dictyoglomota</taxon>
        <taxon>Dictyoglomia</taxon>
        <taxon>Dictyoglomales</taxon>
        <taxon>Dictyoglomaceae</taxon>
        <taxon>Dictyoglomus</taxon>
    </lineage>
</organism>
<evidence type="ECO:0000256" key="8">
    <source>
        <dbReference type="ARBA" id="ARBA00022840"/>
    </source>
</evidence>
<accession>A0A7C2H7Q6</accession>
<evidence type="ECO:0000256" key="4">
    <source>
        <dbReference type="ARBA" id="ARBA00022490"/>
    </source>
</evidence>
<evidence type="ECO:0000256" key="1">
    <source>
        <dbReference type="ARBA" id="ARBA00004496"/>
    </source>
</evidence>
<keyword evidence="9" id="KW-0460">Magnesium</keyword>
<keyword evidence="7" id="KW-0547">Nucleotide-binding</keyword>
<dbReference type="PANTHER" id="PTHR33540">
    <property type="entry name" value="TRNA THREONYLCARBAMOYLADENOSINE BIOSYNTHESIS PROTEIN TSAE"/>
    <property type="match status" value="1"/>
</dbReference>
<evidence type="ECO:0000256" key="6">
    <source>
        <dbReference type="ARBA" id="ARBA00022723"/>
    </source>
</evidence>
<dbReference type="PANTHER" id="PTHR33540:SF2">
    <property type="entry name" value="TRNA THREONYLCARBAMOYLADENOSINE BIOSYNTHESIS PROTEIN TSAE"/>
    <property type="match status" value="1"/>
</dbReference>
<evidence type="ECO:0000313" key="11">
    <source>
        <dbReference type="EMBL" id="HGK24146.1"/>
    </source>
</evidence>
<dbReference type="Gene3D" id="3.40.50.300">
    <property type="entry name" value="P-loop containing nucleotide triphosphate hydrolases"/>
    <property type="match status" value="1"/>
</dbReference>
<keyword evidence="5" id="KW-0819">tRNA processing</keyword>